<accession>A0ABT1SM10</accession>
<sequence>MLLKYQNLTIRNATIDDAEQLAIWWNDGTVMAYVGFPNGTGQTAKEIDAILKYDSEHTCRHLIIEVDHLPAGEMNYRIKDKDTVEIGIKICDLSLCNKGLGKKLLSMLIASLFSDMGYKRITLDTNADNKRAQHVYEKLGFRKLQVHENSWKDQLGKLKSSIDYEMYREDFVNFAK</sequence>
<organism evidence="2 3">
    <name type="scientific">Massilicoli timonensis</name>
    <dbReference type="NCBI Taxonomy" id="2015901"/>
    <lineage>
        <taxon>Bacteria</taxon>
        <taxon>Bacillati</taxon>
        <taxon>Bacillota</taxon>
        <taxon>Erysipelotrichia</taxon>
        <taxon>Erysipelotrichales</taxon>
        <taxon>Erysipelotrichaceae</taxon>
        <taxon>Massilicoli</taxon>
    </lineage>
</organism>
<evidence type="ECO:0000313" key="3">
    <source>
        <dbReference type="Proteomes" id="UP001524435"/>
    </source>
</evidence>
<dbReference type="SUPFAM" id="SSF55729">
    <property type="entry name" value="Acyl-CoA N-acyltransferases (Nat)"/>
    <property type="match status" value="1"/>
</dbReference>
<reference evidence="2 3" key="1">
    <citation type="submission" date="2022-06" db="EMBL/GenBank/DDBJ databases">
        <title>Isolation of gut microbiota from human fecal samples.</title>
        <authorList>
            <person name="Pamer E.G."/>
            <person name="Barat B."/>
            <person name="Waligurski E."/>
            <person name="Medina S."/>
            <person name="Paddock L."/>
            <person name="Mostad J."/>
        </authorList>
    </citation>
    <scope>NUCLEOTIDE SEQUENCE [LARGE SCALE GENOMIC DNA]</scope>
    <source>
        <strain evidence="2 3">DFI.6.1</strain>
    </source>
</reference>
<evidence type="ECO:0000259" key="1">
    <source>
        <dbReference type="PROSITE" id="PS51186"/>
    </source>
</evidence>
<dbReference type="InterPro" id="IPR016181">
    <property type="entry name" value="Acyl_CoA_acyltransferase"/>
</dbReference>
<dbReference type="Gene3D" id="3.40.630.30">
    <property type="match status" value="1"/>
</dbReference>
<keyword evidence="3" id="KW-1185">Reference proteome</keyword>
<gene>
    <name evidence="2" type="ORF">NE663_08325</name>
</gene>
<dbReference type="Proteomes" id="UP001524435">
    <property type="component" value="Unassembled WGS sequence"/>
</dbReference>
<evidence type="ECO:0000313" key="2">
    <source>
        <dbReference type="EMBL" id="MCQ5122262.1"/>
    </source>
</evidence>
<comment type="caution">
    <text evidence="2">The sequence shown here is derived from an EMBL/GenBank/DDBJ whole genome shotgun (WGS) entry which is preliminary data.</text>
</comment>
<protein>
    <submittedName>
        <fullName evidence="2">GNAT family N-acetyltransferase</fullName>
    </submittedName>
</protein>
<feature type="domain" description="N-acetyltransferase" evidence="1">
    <location>
        <begin position="8"/>
        <end position="169"/>
    </location>
</feature>
<dbReference type="PROSITE" id="PS51186">
    <property type="entry name" value="GNAT"/>
    <property type="match status" value="1"/>
</dbReference>
<dbReference type="InterPro" id="IPR000182">
    <property type="entry name" value="GNAT_dom"/>
</dbReference>
<dbReference type="RefSeq" id="WP_178199892.1">
    <property type="nucleotide sequence ID" value="NZ_CANTYB010000077.1"/>
</dbReference>
<proteinExistence type="predicted"/>
<dbReference type="Pfam" id="PF13302">
    <property type="entry name" value="Acetyltransf_3"/>
    <property type="match status" value="1"/>
</dbReference>
<dbReference type="PANTHER" id="PTHR43415">
    <property type="entry name" value="SPERMIDINE N(1)-ACETYLTRANSFERASE"/>
    <property type="match status" value="1"/>
</dbReference>
<name>A0ABT1SM10_9FIRM</name>
<dbReference type="PANTHER" id="PTHR43415:SF3">
    <property type="entry name" value="GNAT-FAMILY ACETYLTRANSFERASE"/>
    <property type="match status" value="1"/>
</dbReference>
<dbReference type="EMBL" id="JANGCH010000012">
    <property type="protein sequence ID" value="MCQ5122262.1"/>
    <property type="molecule type" value="Genomic_DNA"/>
</dbReference>